<evidence type="ECO:0000313" key="2">
    <source>
        <dbReference type="Proteomes" id="UP000504606"/>
    </source>
</evidence>
<evidence type="ECO:0000256" key="1">
    <source>
        <dbReference type="SAM" id="MobiDB-lite"/>
    </source>
</evidence>
<dbReference type="RefSeq" id="XP_052119574.1">
    <property type="nucleotide sequence ID" value="XM_052263614.1"/>
</dbReference>
<protein>
    <submittedName>
        <fullName evidence="3">Uncharacterized protein LOC127748778</fullName>
    </submittedName>
</protein>
<reference evidence="3" key="1">
    <citation type="submission" date="2025-08" db="UniProtKB">
        <authorList>
            <consortium name="RefSeq"/>
        </authorList>
    </citation>
    <scope>IDENTIFICATION</scope>
    <source>
        <tissue evidence="3">Whole organism</tissue>
    </source>
</reference>
<dbReference type="AlphaFoldDB" id="A0A9C6TYG6"/>
<dbReference type="KEGG" id="foc:127748778"/>
<gene>
    <name evidence="3" type="primary">LOC127748778</name>
</gene>
<keyword evidence="2" id="KW-1185">Reference proteome</keyword>
<accession>A0A9C6TYG6</accession>
<organism evidence="2 3">
    <name type="scientific">Frankliniella occidentalis</name>
    <name type="common">Western flower thrips</name>
    <name type="synonym">Euthrips occidentalis</name>
    <dbReference type="NCBI Taxonomy" id="133901"/>
    <lineage>
        <taxon>Eukaryota</taxon>
        <taxon>Metazoa</taxon>
        <taxon>Ecdysozoa</taxon>
        <taxon>Arthropoda</taxon>
        <taxon>Hexapoda</taxon>
        <taxon>Insecta</taxon>
        <taxon>Pterygota</taxon>
        <taxon>Neoptera</taxon>
        <taxon>Paraneoptera</taxon>
        <taxon>Thysanoptera</taxon>
        <taxon>Terebrantia</taxon>
        <taxon>Thripoidea</taxon>
        <taxon>Thripidae</taxon>
        <taxon>Frankliniella</taxon>
    </lineage>
</organism>
<dbReference type="Proteomes" id="UP000504606">
    <property type="component" value="Unplaced"/>
</dbReference>
<dbReference type="GeneID" id="127748778"/>
<evidence type="ECO:0000313" key="3">
    <source>
        <dbReference type="RefSeq" id="XP_052119574.1"/>
    </source>
</evidence>
<feature type="compositionally biased region" description="Basic residues" evidence="1">
    <location>
        <begin position="299"/>
        <end position="309"/>
    </location>
</feature>
<name>A0A9C6TYG6_FRAOC</name>
<feature type="compositionally biased region" description="Polar residues" evidence="1">
    <location>
        <begin position="319"/>
        <end position="331"/>
    </location>
</feature>
<proteinExistence type="predicted"/>
<sequence>MAFSVRVFVEKREFEFNLENRTDSGFAIIKDIELTENSVIQDKQEIRVTFSPHLQDGNSDDEDYANEETIVSDDDLKIFGISREEWNAFPKIMRDREIICYEKHKLMLSMGYVKTQYVSMIALSKPPAVVVSTTTRSKKSLPFKQRQENIRPDIVTTLDEEAEDDVFEAIEETDSDLAGTSSGVVSLKPPLLITRQPVKQMGKRKLLGKITKRTALPNFSAGLVLLLKKKRLNKTEKVALVTEVEAHLISVTGDSYLDPDEWTIVSDKIVEKYPKQSDVDNEKQSNELKHSLQTSIVSRRYRRQKKGRKNGQTVEGAETDQSSSSIENNETTLIDELKSKNPFERDSFLRLSFLIKSTLTQRAVDHNVENMENVVTEFPHYKNLNLVIYEHSLVQEITLEALKNNAEGLLLRLKQHFSITGNMVDQEVEAIIQLQDQLIPRKYVENQKILPAISAWDESEKEKDLTLLGTTATRHAPWASIILGNNSDGDRTIKRYIIQMLTNGFRSEITNPTVPEVLIGLLSFYFIFDIGYPDAYVSLLRFLEKYVHGKLSWSSRKQRGKQEYKDFVTVFEQT</sequence>
<feature type="region of interest" description="Disordered" evidence="1">
    <location>
        <begin position="299"/>
        <end position="331"/>
    </location>
</feature>